<evidence type="ECO:0000313" key="2">
    <source>
        <dbReference type="Proteomes" id="UP000478052"/>
    </source>
</evidence>
<dbReference type="PANTHER" id="PTHR47160">
    <property type="entry name" value="PUTATIVE-RELATED"/>
    <property type="match status" value="1"/>
</dbReference>
<dbReference type="AlphaFoldDB" id="A0A6G0VHJ4"/>
<comment type="caution">
    <text evidence="1">The sequence shown here is derived from an EMBL/GenBank/DDBJ whole genome shotgun (WGS) entry which is preliminary data.</text>
</comment>
<organism evidence="1 2">
    <name type="scientific">Aphis craccivora</name>
    <name type="common">Cowpea aphid</name>
    <dbReference type="NCBI Taxonomy" id="307492"/>
    <lineage>
        <taxon>Eukaryota</taxon>
        <taxon>Metazoa</taxon>
        <taxon>Ecdysozoa</taxon>
        <taxon>Arthropoda</taxon>
        <taxon>Hexapoda</taxon>
        <taxon>Insecta</taxon>
        <taxon>Pterygota</taxon>
        <taxon>Neoptera</taxon>
        <taxon>Paraneoptera</taxon>
        <taxon>Hemiptera</taxon>
        <taxon>Sternorrhyncha</taxon>
        <taxon>Aphidomorpha</taxon>
        <taxon>Aphidoidea</taxon>
        <taxon>Aphididae</taxon>
        <taxon>Aphidini</taxon>
        <taxon>Aphis</taxon>
        <taxon>Aphis</taxon>
    </lineage>
</organism>
<dbReference type="EMBL" id="VUJU01017357">
    <property type="protein sequence ID" value="KAF0683614.1"/>
    <property type="molecule type" value="Genomic_DNA"/>
</dbReference>
<dbReference type="PANTHER" id="PTHR47160:SF10">
    <property type="entry name" value="MULE TRANSPOSASE DOMAIN-CONTAINING PROTEIN"/>
    <property type="match status" value="1"/>
</dbReference>
<name>A0A6G0VHJ4_APHCR</name>
<feature type="non-terminal residue" evidence="1">
    <location>
        <position position="345"/>
    </location>
</feature>
<keyword evidence="2" id="KW-1185">Reference proteome</keyword>
<proteinExistence type="predicted"/>
<accession>A0A6G0VHJ4</accession>
<evidence type="ECO:0000313" key="1">
    <source>
        <dbReference type="EMBL" id="KAF0683614.1"/>
    </source>
</evidence>
<reference evidence="1 2" key="1">
    <citation type="submission" date="2019-08" db="EMBL/GenBank/DDBJ databases">
        <title>Whole genome of Aphis craccivora.</title>
        <authorList>
            <person name="Voronova N.V."/>
            <person name="Shulinski R.S."/>
            <person name="Bandarenka Y.V."/>
            <person name="Zhorov D.G."/>
            <person name="Warner D."/>
        </authorList>
    </citation>
    <scope>NUCLEOTIDE SEQUENCE [LARGE SCALE GENOMIC DNA]</scope>
    <source>
        <strain evidence="1">180601</strain>
        <tissue evidence="1">Whole Body</tissue>
    </source>
</reference>
<sequence>MAKTSCTNPVEIYAQGVSELDERSKSKMPLEDITKRTLRNQRSKNNPVDPVHINDLIIEDDWCTTGKPFHKRLLLADNGIGATERIIIFSTDQGLKNLTSASTWYMDGNFALAPKQFQQLYVIRVQVNNISTTAIYCLLQRKSMSTYESMLNTIIKKCEENNLFPDPVFVHVDFERAMILAIKNVIGDHVTIKGCFYHLTQSVHRKIQELGLEHLYRNDEEFSEYCRKLDSLAFLPTTDVKAGMDYLKSVMCDNAIDLVTYFDSTYVSGTYRRIAQNDLSITLRNCPPIFPPSTWNVHETTLNNEDRTNNRTEGWNHRFSKLVGHNHPTIWTLISKIRLEVASDE</sequence>
<gene>
    <name evidence="1" type="ORF">FWK35_00037375</name>
</gene>
<dbReference type="OrthoDB" id="6585512at2759"/>
<protein>
    <submittedName>
        <fullName evidence="1">Uncharacterized protein</fullName>
    </submittedName>
</protein>
<dbReference type="Proteomes" id="UP000478052">
    <property type="component" value="Unassembled WGS sequence"/>
</dbReference>